<dbReference type="SUPFAM" id="SSF55874">
    <property type="entry name" value="ATPase domain of HSP90 chaperone/DNA topoisomerase II/histidine kinase"/>
    <property type="match status" value="1"/>
</dbReference>
<dbReference type="InterPro" id="IPR029016">
    <property type="entry name" value="GAF-like_dom_sf"/>
</dbReference>
<dbReference type="Pfam" id="PF01590">
    <property type="entry name" value="GAF"/>
    <property type="match status" value="1"/>
</dbReference>
<dbReference type="PANTHER" id="PTHR43102:SF2">
    <property type="entry name" value="GAF DOMAIN-CONTAINING PROTEIN"/>
    <property type="match status" value="1"/>
</dbReference>
<dbReference type="SUPFAM" id="SSF55781">
    <property type="entry name" value="GAF domain-like"/>
    <property type="match status" value="1"/>
</dbReference>
<comment type="caution">
    <text evidence="2">The sequence shown here is derived from an EMBL/GenBank/DDBJ whole genome shotgun (WGS) entry which is preliminary data.</text>
</comment>
<sequence length="361" mass="39387">MKASLIEDEEIRLALLRGYNILDTAPDEGFDDITKLAAEICEVPIALISLVDDKRQWFKSKVGLSIEGSQIDDSMCAHAIAADDYLEIFDTAADPRTAGNGFVTGPDQIRFYAGALLEDDNKLPLGTLCVLGKEPRQLSDFQRRALKVLAVQVMRQIELRKALADAEVLRKEVDHRVKNSLQSLEALIRIQVRKEKSPEARAALDSVQGRLATISQLHEALYLTDSGAAVDIAAFLKKVAHSTSEQMPDGVQIEINLEQANLSSRSASSVGMIVNEAMTNAAKYAYQGRKRGAFNLSGESRDGFYHLSCIDDGPGIPDTDPSGTGLGMRILTAAAQQLGGEMTLPHRERGGEIKVIWPIID</sequence>
<dbReference type="PRINTS" id="PR00344">
    <property type="entry name" value="BCTRLSENSOR"/>
</dbReference>
<accession>A0A0F9SKM0</accession>
<dbReference type="PANTHER" id="PTHR43102">
    <property type="entry name" value="SLR1143 PROTEIN"/>
    <property type="match status" value="1"/>
</dbReference>
<feature type="domain" description="Histidine kinase" evidence="1">
    <location>
        <begin position="172"/>
        <end position="361"/>
    </location>
</feature>
<proteinExistence type="predicted"/>
<dbReference type="SMART" id="SM00065">
    <property type="entry name" value="GAF"/>
    <property type="match status" value="1"/>
</dbReference>
<dbReference type="InterPro" id="IPR003594">
    <property type="entry name" value="HATPase_dom"/>
</dbReference>
<protein>
    <recommendedName>
        <fullName evidence="1">Histidine kinase domain-containing protein</fullName>
    </recommendedName>
</protein>
<dbReference type="Gene3D" id="3.30.565.10">
    <property type="entry name" value="Histidine kinase-like ATPase, C-terminal domain"/>
    <property type="match status" value="1"/>
</dbReference>
<dbReference type="InterPro" id="IPR005467">
    <property type="entry name" value="His_kinase_dom"/>
</dbReference>
<gene>
    <name evidence="2" type="ORF">LCGC14_0440310</name>
</gene>
<evidence type="ECO:0000313" key="2">
    <source>
        <dbReference type="EMBL" id="KKN69535.1"/>
    </source>
</evidence>
<dbReference type="AlphaFoldDB" id="A0A0F9SKM0"/>
<dbReference type="InterPro" id="IPR004358">
    <property type="entry name" value="Sig_transdc_His_kin-like_C"/>
</dbReference>
<dbReference type="InterPro" id="IPR036890">
    <property type="entry name" value="HATPase_C_sf"/>
</dbReference>
<dbReference type="Pfam" id="PF02518">
    <property type="entry name" value="HATPase_c"/>
    <property type="match status" value="1"/>
</dbReference>
<dbReference type="Pfam" id="PF07568">
    <property type="entry name" value="HisKA_2"/>
    <property type="match status" value="1"/>
</dbReference>
<dbReference type="GO" id="GO:0016772">
    <property type="term" value="F:transferase activity, transferring phosphorus-containing groups"/>
    <property type="evidence" value="ECO:0007669"/>
    <property type="project" value="InterPro"/>
</dbReference>
<reference evidence="2" key="1">
    <citation type="journal article" date="2015" name="Nature">
        <title>Complex archaea that bridge the gap between prokaryotes and eukaryotes.</title>
        <authorList>
            <person name="Spang A."/>
            <person name="Saw J.H."/>
            <person name="Jorgensen S.L."/>
            <person name="Zaremba-Niedzwiedzka K."/>
            <person name="Martijn J."/>
            <person name="Lind A.E."/>
            <person name="van Eijk R."/>
            <person name="Schleper C."/>
            <person name="Guy L."/>
            <person name="Ettema T.J."/>
        </authorList>
    </citation>
    <scope>NUCLEOTIDE SEQUENCE</scope>
</reference>
<dbReference type="PROSITE" id="PS50109">
    <property type="entry name" value="HIS_KIN"/>
    <property type="match status" value="1"/>
</dbReference>
<dbReference type="InterPro" id="IPR003018">
    <property type="entry name" value="GAF"/>
</dbReference>
<dbReference type="Gene3D" id="3.30.450.40">
    <property type="match status" value="1"/>
</dbReference>
<organism evidence="2">
    <name type="scientific">marine sediment metagenome</name>
    <dbReference type="NCBI Taxonomy" id="412755"/>
    <lineage>
        <taxon>unclassified sequences</taxon>
        <taxon>metagenomes</taxon>
        <taxon>ecological metagenomes</taxon>
    </lineage>
</organism>
<dbReference type="InterPro" id="IPR011495">
    <property type="entry name" value="Sig_transdc_His_kin_sub2_dim/P"/>
</dbReference>
<dbReference type="EMBL" id="LAZR01000424">
    <property type="protein sequence ID" value="KKN69535.1"/>
    <property type="molecule type" value="Genomic_DNA"/>
</dbReference>
<dbReference type="SMART" id="SM00387">
    <property type="entry name" value="HATPase_c"/>
    <property type="match status" value="1"/>
</dbReference>
<name>A0A0F9SKM0_9ZZZZ</name>
<evidence type="ECO:0000259" key="1">
    <source>
        <dbReference type="PROSITE" id="PS50109"/>
    </source>
</evidence>